<keyword evidence="3" id="KW-0539">Nucleus</keyword>
<reference evidence="5 6" key="1">
    <citation type="submission" date="2024-08" db="EMBL/GenBank/DDBJ databases">
        <title>Gnathostoma spinigerum genome.</title>
        <authorList>
            <person name="Gonzalez-Bertolin B."/>
            <person name="Monzon S."/>
            <person name="Zaballos A."/>
            <person name="Jimenez P."/>
            <person name="Dekumyoy P."/>
            <person name="Varona S."/>
            <person name="Cuesta I."/>
            <person name="Sumanam S."/>
            <person name="Adisakwattana P."/>
            <person name="Gasser R.B."/>
            <person name="Hernandez-Gonzalez A."/>
            <person name="Young N.D."/>
            <person name="Perteguer M.J."/>
        </authorList>
    </citation>
    <scope>NUCLEOTIDE SEQUENCE [LARGE SCALE GENOMIC DNA]</scope>
    <source>
        <strain evidence="5">AL3</strain>
        <tissue evidence="5">Liver</tissue>
    </source>
</reference>
<dbReference type="InterPro" id="IPR036322">
    <property type="entry name" value="WD40_repeat_dom_sf"/>
</dbReference>
<gene>
    <name evidence="5" type="ORF">AB6A40_005565</name>
</gene>
<evidence type="ECO:0000256" key="1">
    <source>
        <dbReference type="ARBA" id="ARBA00004123"/>
    </source>
</evidence>
<dbReference type="InterPro" id="IPR052416">
    <property type="entry name" value="GTF3C_component"/>
</dbReference>
<protein>
    <recommendedName>
        <fullName evidence="7">C2H2-type domain-containing protein</fullName>
    </recommendedName>
</protein>
<keyword evidence="2" id="KW-0804">Transcription</keyword>
<feature type="compositionally biased region" description="Basic and acidic residues" evidence="4">
    <location>
        <begin position="53"/>
        <end position="63"/>
    </location>
</feature>
<accession>A0ABD6EHZ9</accession>
<dbReference type="EMBL" id="JBGFUD010003589">
    <property type="protein sequence ID" value="MFH4978856.1"/>
    <property type="molecule type" value="Genomic_DNA"/>
</dbReference>
<dbReference type="InterPro" id="IPR015943">
    <property type="entry name" value="WD40/YVTN_repeat-like_dom_sf"/>
</dbReference>
<evidence type="ECO:0008006" key="7">
    <source>
        <dbReference type="Google" id="ProtNLM"/>
    </source>
</evidence>
<evidence type="ECO:0000256" key="2">
    <source>
        <dbReference type="ARBA" id="ARBA00023163"/>
    </source>
</evidence>
<dbReference type="AlphaFoldDB" id="A0ABD6EHZ9"/>
<comment type="caution">
    <text evidence="5">The sequence shown here is derived from an EMBL/GenBank/DDBJ whole genome shotgun (WGS) entry which is preliminary data.</text>
</comment>
<dbReference type="Proteomes" id="UP001608902">
    <property type="component" value="Unassembled WGS sequence"/>
</dbReference>
<dbReference type="SUPFAM" id="SSF50978">
    <property type="entry name" value="WD40 repeat-like"/>
    <property type="match status" value="1"/>
</dbReference>
<comment type="subcellular location">
    <subcellularLocation>
        <location evidence="1">Nucleus</location>
    </subcellularLocation>
</comment>
<sequence length="1029" mass="114949">MAREMANENIQAEDSDRDKAIQSTDTSPGKKIKTELPTKARKSKLRVSGKQTDSGKKRPFTEDSLDRLPKEVVEVSCAPNLVTNETSALLRYKAFKSSREFLATHNHTELLERIFKSREARKIVCPNEGCGTQFLAVRTALAHMRNCTIGFKAPIMGVVPNYKRARLLVVPHQYDKYADYRDHPGDWAIIPLKEKKRLISEAAEYAKGGLLPCINPKCRVKSVTGELDAHITKCCLPEYFQYMGHIKEFRKMDRKVQSRMVREGIAFLNRMPCLNRDSMKCEASYSHAHGLLYHLDRCGLRDEERPWKCYRCGYLSTVFLSREHLKECNDYDGNEVGEEMDEEDELVDGQDNEASGISGEGDQAHPDGRSERRLKRQKLKMLKKKQKPFHCVASIARGEVPDESSRTSISSGRKRYKFKSLDSAAAAPTSYDRQKYQLAVEKAENIFNKNRDDEELCKQLLDLRVSLDSWIRVTSEDRSEFLNEMLARCSIPLCLPRPKSEDSATPSVEQASSGNDMDAQNQEETEEKTMGFAELIEMGPPERLPIFQPRSFKHPLNTSEATQSFSGKMDVVEGCTAFCGGPISTIQCCPRQLENGRECVAVTVLQDHENGWPSEPDNRTDYVQFWSFLKEGRRVAAEILFIMEVKRGMVLCTIWCPSLRHTVGAETKQERKSTLIGMLAVGTVNGSVDIYGIPASIASITGTPNDPCVWQTEPNLTLQSPQCCFDAPIISVAWNEYNGSSKIAAVSVSGEVLLWNLDGIAIEAVTIFEDTWVSPPAAVAFAEKDQLAVSFREKMLRLYDLSTNECIIEENTPRTAGVKVASCQRLFPGIISYDGDCITMNGRQLLIACYITMDTAKTGFFVVPIANRHEVATWDVAICPRTGLILTAGADGRLKVSLNGRLSPREDKTDFVFNGCRTVISLKARKNVSTITQVEENQLDISTMQKNGTLASDDEEPEPICTNLESASKMFKLDLIIGDNKTENSAPLSQYSLNLRLESLNRVSPSQVAGGISVCGGEAGILIFYPCNL</sequence>
<feature type="compositionally biased region" description="Polar residues" evidence="4">
    <location>
        <begin position="503"/>
        <end position="520"/>
    </location>
</feature>
<organism evidence="5 6">
    <name type="scientific">Gnathostoma spinigerum</name>
    <dbReference type="NCBI Taxonomy" id="75299"/>
    <lineage>
        <taxon>Eukaryota</taxon>
        <taxon>Metazoa</taxon>
        <taxon>Ecdysozoa</taxon>
        <taxon>Nematoda</taxon>
        <taxon>Chromadorea</taxon>
        <taxon>Rhabditida</taxon>
        <taxon>Spirurina</taxon>
        <taxon>Gnathostomatomorpha</taxon>
        <taxon>Gnathostomatoidea</taxon>
        <taxon>Gnathostomatidae</taxon>
        <taxon>Gnathostoma</taxon>
    </lineage>
</organism>
<evidence type="ECO:0000313" key="5">
    <source>
        <dbReference type="EMBL" id="MFH4978856.1"/>
    </source>
</evidence>
<evidence type="ECO:0000256" key="3">
    <source>
        <dbReference type="ARBA" id="ARBA00023242"/>
    </source>
</evidence>
<dbReference type="PANTHER" id="PTHR15052:SF2">
    <property type="entry name" value="GENERAL TRANSCRIPTION FACTOR 3C POLYPEPTIDE 2"/>
    <property type="match status" value="1"/>
</dbReference>
<dbReference type="PANTHER" id="PTHR15052">
    <property type="entry name" value="RNA POLYMERASE III TRANSCRIPTION INITIATION FACTOR COMPLEX SUBUNIT"/>
    <property type="match status" value="1"/>
</dbReference>
<proteinExistence type="predicted"/>
<feature type="compositionally biased region" description="Basic and acidic residues" evidence="4">
    <location>
        <begin position="362"/>
        <end position="371"/>
    </location>
</feature>
<evidence type="ECO:0000313" key="6">
    <source>
        <dbReference type="Proteomes" id="UP001608902"/>
    </source>
</evidence>
<name>A0ABD6EHZ9_9BILA</name>
<feature type="compositionally biased region" description="Acidic residues" evidence="4">
    <location>
        <begin position="339"/>
        <end position="351"/>
    </location>
</feature>
<dbReference type="Gene3D" id="2.130.10.10">
    <property type="entry name" value="YVTN repeat-like/Quinoprotein amine dehydrogenase"/>
    <property type="match status" value="1"/>
</dbReference>
<feature type="region of interest" description="Disordered" evidence="4">
    <location>
        <begin position="1"/>
        <end position="63"/>
    </location>
</feature>
<feature type="region of interest" description="Disordered" evidence="4">
    <location>
        <begin position="339"/>
        <end position="373"/>
    </location>
</feature>
<feature type="region of interest" description="Disordered" evidence="4">
    <location>
        <begin position="498"/>
        <end position="527"/>
    </location>
</feature>
<dbReference type="GO" id="GO:0005634">
    <property type="term" value="C:nucleus"/>
    <property type="evidence" value="ECO:0007669"/>
    <property type="project" value="UniProtKB-SubCell"/>
</dbReference>
<keyword evidence="6" id="KW-1185">Reference proteome</keyword>
<evidence type="ECO:0000256" key="4">
    <source>
        <dbReference type="SAM" id="MobiDB-lite"/>
    </source>
</evidence>